<keyword evidence="2" id="KW-1185">Reference proteome</keyword>
<evidence type="ECO:0000313" key="2">
    <source>
        <dbReference type="Proteomes" id="UP000261640"/>
    </source>
</evidence>
<protein>
    <submittedName>
        <fullName evidence="1">Uncharacterized protein</fullName>
    </submittedName>
</protein>
<evidence type="ECO:0000313" key="1">
    <source>
        <dbReference type="Ensembl" id="ENSMAMP00000033278.2"/>
    </source>
</evidence>
<organism evidence="1 2">
    <name type="scientific">Mastacembelus armatus</name>
    <name type="common">zig-zag eel</name>
    <dbReference type="NCBI Taxonomy" id="205130"/>
    <lineage>
        <taxon>Eukaryota</taxon>
        <taxon>Metazoa</taxon>
        <taxon>Chordata</taxon>
        <taxon>Craniata</taxon>
        <taxon>Vertebrata</taxon>
        <taxon>Euteleostomi</taxon>
        <taxon>Actinopterygii</taxon>
        <taxon>Neopterygii</taxon>
        <taxon>Teleostei</taxon>
        <taxon>Neoteleostei</taxon>
        <taxon>Acanthomorphata</taxon>
        <taxon>Anabantaria</taxon>
        <taxon>Synbranchiformes</taxon>
        <taxon>Mastacembelidae</taxon>
        <taxon>Mastacembelus</taxon>
    </lineage>
</organism>
<dbReference type="AlphaFoldDB" id="A0A3Q3MZW6"/>
<dbReference type="InParanoid" id="A0A3Q3MZW6"/>
<name>A0A3Q3MZW6_9TELE</name>
<dbReference type="Proteomes" id="UP000261640">
    <property type="component" value="Unplaced"/>
</dbReference>
<sequence length="78" mass="9057">MSNSTAPSINNQEWMRLRGGEIDRKRLQLRYRLRGRSSRWEDYRRSGGNVTQAACQPVISSNLCQEEDSQKAHFMVQA</sequence>
<accession>A0A3Q3MZW6</accession>
<reference evidence="1" key="1">
    <citation type="submission" date="2025-08" db="UniProtKB">
        <authorList>
            <consortium name="Ensembl"/>
        </authorList>
    </citation>
    <scope>IDENTIFICATION</scope>
</reference>
<dbReference type="Ensembl" id="ENSMAMT00000034137.2">
    <property type="protein sequence ID" value="ENSMAMP00000033278.2"/>
    <property type="gene ID" value="ENSMAMG00000022386.2"/>
</dbReference>
<reference evidence="1" key="2">
    <citation type="submission" date="2025-09" db="UniProtKB">
        <authorList>
            <consortium name="Ensembl"/>
        </authorList>
    </citation>
    <scope>IDENTIFICATION</scope>
</reference>
<proteinExistence type="predicted"/>